<dbReference type="EMBL" id="HBIR01029415">
    <property type="protein sequence ID" value="CAE0558028.1"/>
    <property type="molecule type" value="Transcribed_RNA"/>
</dbReference>
<name>A0A7S3WHC8_EMIHU</name>
<feature type="region of interest" description="Disordered" evidence="1">
    <location>
        <begin position="210"/>
        <end position="231"/>
    </location>
</feature>
<proteinExistence type="predicted"/>
<evidence type="ECO:0000256" key="1">
    <source>
        <dbReference type="SAM" id="MobiDB-lite"/>
    </source>
</evidence>
<feature type="transmembrane region" description="Helical" evidence="2">
    <location>
        <begin position="263"/>
        <end position="284"/>
    </location>
</feature>
<protein>
    <submittedName>
        <fullName evidence="3">Uncharacterized protein</fullName>
    </submittedName>
</protein>
<feature type="region of interest" description="Disordered" evidence="1">
    <location>
        <begin position="152"/>
        <end position="197"/>
    </location>
</feature>
<feature type="compositionally biased region" description="Pro residues" evidence="1">
    <location>
        <begin position="219"/>
        <end position="228"/>
    </location>
</feature>
<sequence length="341" mass="34363">MPDDDYTYEIPGRPGAAAALYTQCESCYASCFAHTFNDHVVQLGCWDICCAERAASGLEVGSVSVGSAIGGASFIAGGATSTVAGYIPGASAVVGVAGMGGSLTSHIPNTRPCPGPLEATSRSCQTACISSYMAVAWNGCWDHCCTAPPAPPTPPHPPPNAPPPSPPPTPSPPPPSPPALPPSPPSPPNGPRDYIDGVIDSAKWLGGGGWLGGGSRAAPSPPAAPPPRRSGLFGGSSEWLFGGSLGLVAERPATRLASGAGPAGAAGAAAAAVAAAAALVALLVRMRRRRREDARWSQPPRDLVTFGRLRSGEGAAAREEMEEMVVLASHELPGAERGVAA</sequence>
<keyword evidence="2" id="KW-1133">Transmembrane helix</keyword>
<dbReference type="AlphaFoldDB" id="A0A7S3WHC8"/>
<reference evidence="3" key="1">
    <citation type="submission" date="2021-01" db="EMBL/GenBank/DDBJ databases">
        <authorList>
            <person name="Corre E."/>
            <person name="Pelletier E."/>
            <person name="Niang G."/>
            <person name="Scheremetjew M."/>
            <person name="Finn R."/>
            <person name="Kale V."/>
            <person name="Holt S."/>
            <person name="Cochrane G."/>
            <person name="Meng A."/>
            <person name="Brown T."/>
            <person name="Cohen L."/>
        </authorList>
    </citation>
    <scope>NUCLEOTIDE SEQUENCE</scope>
    <source>
        <strain evidence="3">379</strain>
    </source>
</reference>
<organism evidence="3">
    <name type="scientific">Emiliania huxleyi</name>
    <name type="common">Coccolithophore</name>
    <name type="synonym">Pontosphaera huxleyi</name>
    <dbReference type="NCBI Taxonomy" id="2903"/>
    <lineage>
        <taxon>Eukaryota</taxon>
        <taxon>Haptista</taxon>
        <taxon>Haptophyta</taxon>
        <taxon>Prymnesiophyceae</taxon>
        <taxon>Isochrysidales</taxon>
        <taxon>Noelaerhabdaceae</taxon>
        <taxon>Emiliania</taxon>
    </lineage>
</organism>
<evidence type="ECO:0000313" key="3">
    <source>
        <dbReference type="EMBL" id="CAE0558028.1"/>
    </source>
</evidence>
<feature type="compositionally biased region" description="Pro residues" evidence="1">
    <location>
        <begin position="152"/>
        <end position="190"/>
    </location>
</feature>
<gene>
    <name evidence="3" type="ORF">EHUX00137_LOCUS22729</name>
</gene>
<evidence type="ECO:0000256" key="2">
    <source>
        <dbReference type="SAM" id="Phobius"/>
    </source>
</evidence>
<keyword evidence="2" id="KW-0472">Membrane</keyword>
<accession>A0A7S3WHC8</accession>
<keyword evidence="2" id="KW-0812">Transmembrane</keyword>